<reference evidence="2" key="1">
    <citation type="submission" date="2021-06" db="EMBL/GenBank/DDBJ databases">
        <title>Comparative genomics, transcriptomics and evolutionary studies reveal genomic signatures of adaptation to plant cell wall in hemibiotrophic fungi.</title>
        <authorList>
            <consortium name="DOE Joint Genome Institute"/>
            <person name="Baroncelli R."/>
            <person name="Diaz J.F."/>
            <person name="Benocci T."/>
            <person name="Peng M."/>
            <person name="Battaglia E."/>
            <person name="Haridas S."/>
            <person name="Andreopoulos W."/>
            <person name="Labutti K."/>
            <person name="Pangilinan J."/>
            <person name="Floch G.L."/>
            <person name="Makela M.R."/>
            <person name="Henrissat B."/>
            <person name="Grigoriev I.V."/>
            <person name="Crouch J.A."/>
            <person name="De Vries R.P."/>
            <person name="Sukno S.A."/>
            <person name="Thon M.R."/>
        </authorList>
    </citation>
    <scope>NUCLEOTIDE SEQUENCE</scope>
    <source>
        <strain evidence="2">CBS 125086</strain>
    </source>
</reference>
<keyword evidence="3" id="KW-1185">Reference proteome</keyword>
<dbReference type="Pfam" id="PF06985">
    <property type="entry name" value="HET"/>
    <property type="match status" value="1"/>
</dbReference>
<dbReference type="GeneID" id="85444535"/>
<dbReference type="InterPro" id="IPR052895">
    <property type="entry name" value="HetReg/Transcr_Mod"/>
</dbReference>
<organism evidence="2 3">
    <name type="scientific">Colletotrichum navitas</name>
    <dbReference type="NCBI Taxonomy" id="681940"/>
    <lineage>
        <taxon>Eukaryota</taxon>
        <taxon>Fungi</taxon>
        <taxon>Dikarya</taxon>
        <taxon>Ascomycota</taxon>
        <taxon>Pezizomycotina</taxon>
        <taxon>Sordariomycetes</taxon>
        <taxon>Hypocreomycetidae</taxon>
        <taxon>Glomerellales</taxon>
        <taxon>Glomerellaceae</taxon>
        <taxon>Colletotrichum</taxon>
        <taxon>Colletotrichum graminicola species complex</taxon>
    </lineage>
</organism>
<gene>
    <name evidence="2" type="ORF">LY79DRAFT_582932</name>
</gene>
<proteinExistence type="predicted"/>
<feature type="domain" description="Heterokaryon incompatibility" evidence="1">
    <location>
        <begin position="13"/>
        <end position="91"/>
    </location>
</feature>
<evidence type="ECO:0000313" key="2">
    <source>
        <dbReference type="EMBL" id="KAK1574434.1"/>
    </source>
</evidence>
<protein>
    <recommendedName>
        <fullName evidence="1">Heterokaryon incompatibility domain-containing protein</fullName>
    </recommendedName>
</protein>
<dbReference type="Proteomes" id="UP001230504">
    <property type="component" value="Unassembled WGS sequence"/>
</dbReference>
<dbReference type="RefSeq" id="XP_060409956.1">
    <property type="nucleotide sequence ID" value="XM_060560295.1"/>
</dbReference>
<dbReference type="EMBL" id="JAHLJV010000075">
    <property type="protein sequence ID" value="KAK1574434.1"/>
    <property type="molecule type" value="Genomic_DNA"/>
</dbReference>
<name>A0AAD8PQB0_9PEZI</name>
<dbReference type="PANTHER" id="PTHR24148">
    <property type="entry name" value="ANKYRIN REPEAT DOMAIN-CONTAINING PROTEIN 39 HOMOLOG-RELATED"/>
    <property type="match status" value="1"/>
</dbReference>
<evidence type="ECO:0000259" key="1">
    <source>
        <dbReference type="Pfam" id="PF06985"/>
    </source>
</evidence>
<dbReference type="PANTHER" id="PTHR24148:SF64">
    <property type="entry name" value="HETEROKARYON INCOMPATIBILITY DOMAIN-CONTAINING PROTEIN"/>
    <property type="match status" value="1"/>
</dbReference>
<accession>A0AAD8PQB0</accession>
<dbReference type="InterPro" id="IPR010730">
    <property type="entry name" value="HET"/>
</dbReference>
<sequence>MSIHEFDDPIVRYDALLYTWADGAESDAITANGYFLNITNNLLVALQHLSRQDEDILLRVVSICLNEKDTDERNAQVAQMGKILSQADRSFLLEKQLFIAARFQQDGQRYELWAMPLLIPRGGNIQNPVSVT</sequence>
<evidence type="ECO:0000313" key="3">
    <source>
        <dbReference type="Proteomes" id="UP001230504"/>
    </source>
</evidence>
<comment type="caution">
    <text evidence="2">The sequence shown here is derived from an EMBL/GenBank/DDBJ whole genome shotgun (WGS) entry which is preliminary data.</text>
</comment>
<dbReference type="AlphaFoldDB" id="A0AAD8PQB0"/>